<dbReference type="Gene3D" id="3.40.50.2300">
    <property type="match status" value="2"/>
</dbReference>
<reference key="1">
    <citation type="submission" date="2017-08" db="EMBL/GenBank/DDBJ databases">
        <title>A dynamic microbial community with high functional redundancy inhabits the cold, oxic subseafloor aquifer.</title>
        <authorList>
            <person name="Tully B.J."/>
            <person name="Wheat C.G."/>
            <person name="Glazer B.T."/>
            <person name="Huber J.A."/>
        </authorList>
    </citation>
    <scope>NUCLEOTIDE SEQUENCE [LARGE SCALE GENOMIC DNA]</scope>
</reference>
<protein>
    <recommendedName>
        <fullName evidence="5">Leucine-binding protein domain-containing protein</fullName>
    </recommendedName>
</protein>
<dbReference type="InterPro" id="IPR028082">
    <property type="entry name" value="Peripla_BP_I"/>
</dbReference>
<organism evidence="6">
    <name type="scientific">OCS116 cluster bacterium</name>
    <dbReference type="NCBI Taxonomy" id="2030921"/>
    <lineage>
        <taxon>Bacteria</taxon>
        <taxon>Pseudomonadati</taxon>
        <taxon>Pseudomonadota</taxon>
        <taxon>Alphaproteobacteria</taxon>
        <taxon>OCS116 cluster</taxon>
    </lineage>
</organism>
<keyword evidence="3" id="KW-0813">Transport</keyword>
<evidence type="ECO:0000256" key="4">
    <source>
        <dbReference type="SAM" id="SignalP"/>
    </source>
</evidence>
<dbReference type="InterPro" id="IPR028081">
    <property type="entry name" value="Leu-bd"/>
</dbReference>
<proteinExistence type="inferred from homology"/>
<dbReference type="CDD" id="cd06339">
    <property type="entry name" value="PBP1_YraM_LppC_lipoprotein-like"/>
    <property type="match status" value="1"/>
</dbReference>
<reference evidence="6" key="2">
    <citation type="journal article" date="2018" name="ISME J.">
        <title>A dynamic microbial community with high functional redundancy inhabits the cold, oxic subseafloor aquifer.</title>
        <authorList>
            <person name="Tully B.J."/>
            <person name="Wheat C.G."/>
            <person name="Glazer B.T."/>
            <person name="Huber J.A."/>
        </authorList>
    </citation>
    <scope>NUCLEOTIDE SEQUENCE</scope>
    <source>
        <strain evidence="6">NORP83</strain>
    </source>
</reference>
<sequence>MKKMNIFKFGFVALMAVGLTSCASSLRFNSTAPTPPSETLIGDVPNRLIQDGAIRVGVVLPLDTKYGKIVKNALELAVIDNKGAKILMIIENSSSVGPRSAARKVIAKGAEVILGPITGSAVRVVGVEAKAAGIPVIAFSQDRTVAGNGVYLQTFLREKEIDAVVAYAASRGFTRFASLTPKSGFGSVVAASFRSAAGRHGTLVAAGTYTRLRTAASKAQFIADVKGFAAQAKSANANALLLPEGPNVNKNIIKVMESAGYTASGVKFLGTSLWNKSGTRSISKLSGGWFANANASKLSRFNSRYASLFGSTPTTERAALAYDSLSLVATLGRAGSAGNRFSQQAIARAGGFGGVLGHYSYSFNGISNYALNVMQVGSGGFSTVGGSGVAGN</sequence>
<gene>
    <name evidence="6" type="ORF">COB13_05690</name>
</gene>
<feature type="domain" description="Leucine-binding protein" evidence="5">
    <location>
        <begin position="54"/>
        <end position="348"/>
    </location>
</feature>
<comment type="caution">
    <text evidence="6">The sequence shown here is derived from an EMBL/GenBank/DDBJ whole genome shotgun (WGS) entry which is preliminary data.</text>
</comment>
<dbReference type="Pfam" id="PF13458">
    <property type="entry name" value="Peripla_BP_6"/>
    <property type="match status" value="1"/>
</dbReference>
<evidence type="ECO:0000259" key="5">
    <source>
        <dbReference type="Pfam" id="PF13458"/>
    </source>
</evidence>
<keyword evidence="2 4" id="KW-0732">Signal</keyword>
<dbReference type="SUPFAM" id="SSF53822">
    <property type="entry name" value="Periplasmic binding protein-like I"/>
    <property type="match status" value="1"/>
</dbReference>
<evidence type="ECO:0000256" key="1">
    <source>
        <dbReference type="ARBA" id="ARBA00010062"/>
    </source>
</evidence>
<dbReference type="PANTHER" id="PTHR30483">
    <property type="entry name" value="LEUCINE-SPECIFIC-BINDING PROTEIN"/>
    <property type="match status" value="1"/>
</dbReference>
<dbReference type="AlphaFoldDB" id="A0A2A4Z4Y2"/>
<dbReference type="EMBL" id="NVUS01000005">
    <property type="protein sequence ID" value="PCJ02087.1"/>
    <property type="molecule type" value="Genomic_DNA"/>
</dbReference>
<dbReference type="GO" id="GO:0006865">
    <property type="term" value="P:amino acid transport"/>
    <property type="evidence" value="ECO:0007669"/>
    <property type="project" value="UniProtKB-KW"/>
</dbReference>
<name>A0A2A4Z4Y2_9PROT</name>
<dbReference type="PANTHER" id="PTHR30483:SF6">
    <property type="entry name" value="PERIPLASMIC BINDING PROTEIN OF ABC TRANSPORTER FOR NATURAL AMINO ACIDS"/>
    <property type="match status" value="1"/>
</dbReference>
<comment type="similarity">
    <text evidence="1">Belongs to the leucine-binding protein family.</text>
</comment>
<feature type="signal peptide" evidence="4">
    <location>
        <begin position="1"/>
        <end position="23"/>
    </location>
</feature>
<accession>A0A2A4Z4Y2</accession>
<dbReference type="PROSITE" id="PS51257">
    <property type="entry name" value="PROKAR_LIPOPROTEIN"/>
    <property type="match status" value="1"/>
</dbReference>
<dbReference type="InterPro" id="IPR051010">
    <property type="entry name" value="BCAA_transport"/>
</dbReference>
<evidence type="ECO:0000313" key="6">
    <source>
        <dbReference type="EMBL" id="PCJ02087.1"/>
    </source>
</evidence>
<feature type="chain" id="PRO_5013218243" description="Leucine-binding protein domain-containing protein" evidence="4">
    <location>
        <begin position="24"/>
        <end position="392"/>
    </location>
</feature>
<keyword evidence="3" id="KW-0029">Amino-acid transport</keyword>
<evidence type="ECO:0000256" key="3">
    <source>
        <dbReference type="ARBA" id="ARBA00022970"/>
    </source>
</evidence>
<evidence type="ECO:0000256" key="2">
    <source>
        <dbReference type="ARBA" id="ARBA00022729"/>
    </source>
</evidence>